<sequence>MSEKMPTPEDKSIKPEVKETKNESKEDKRGLEQRLQETNQKLDDLKNALKSMEGIPGNQPITNPDDPNRSEMRKLLDQQYKLNGSISPIDSTNPNRKGEYEEWARAVDTSKQANKQQIASLERRIADTKFGIFKLEEEKAKIEQQIQG</sequence>
<dbReference type="STRING" id="1798364.A3G54_01145"/>
<evidence type="ECO:0000256" key="1">
    <source>
        <dbReference type="SAM" id="MobiDB-lite"/>
    </source>
</evidence>
<gene>
    <name evidence="2" type="ORF">A3G54_01145</name>
</gene>
<proteinExistence type="predicted"/>
<dbReference type="EMBL" id="MFIQ01000013">
    <property type="protein sequence ID" value="OGF93534.1"/>
    <property type="molecule type" value="Genomic_DNA"/>
</dbReference>
<protein>
    <submittedName>
        <fullName evidence="2">Uncharacterized protein</fullName>
    </submittedName>
</protein>
<evidence type="ECO:0000313" key="3">
    <source>
        <dbReference type="Proteomes" id="UP000178894"/>
    </source>
</evidence>
<dbReference type="Proteomes" id="UP000178894">
    <property type="component" value="Unassembled WGS sequence"/>
</dbReference>
<reference evidence="2 3" key="1">
    <citation type="journal article" date="2016" name="Nat. Commun.">
        <title>Thousands of microbial genomes shed light on interconnected biogeochemical processes in an aquifer system.</title>
        <authorList>
            <person name="Anantharaman K."/>
            <person name="Brown C.T."/>
            <person name="Hug L.A."/>
            <person name="Sharon I."/>
            <person name="Castelle C.J."/>
            <person name="Probst A.J."/>
            <person name="Thomas B.C."/>
            <person name="Singh A."/>
            <person name="Wilkins M.J."/>
            <person name="Karaoz U."/>
            <person name="Brodie E.L."/>
            <person name="Williams K.H."/>
            <person name="Hubbard S.S."/>
            <person name="Banfield J.F."/>
        </authorList>
    </citation>
    <scope>NUCLEOTIDE SEQUENCE [LARGE SCALE GENOMIC DNA]</scope>
</reference>
<name>A0A1F5Y026_9BACT</name>
<feature type="compositionally biased region" description="Basic and acidic residues" evidence="1">
    <location>
        <begin position="1"/>
        <end position="47"/>
    </location>
</feature>
<comment type="caution">
    <text evidence="2">The sequence shown here is derived from an EMBL/GenBank/DDBJ whole genome shotgun (WGS) entry which is preliminary data.</text>
</comment>
<evidence type="ECO:0000313" key="2">
    <source>
        <dbReference type="EMBL" id="OGF93534.1"/>
    </source>
</evidence>
<organism evidence="2 3">
    <name type="scientific">Candidatus Giovannonibacteria bacterium RIFCSPLOWO2_12_FULL_44_15</name>
    <dbReference type="NCBI Taxonomy" id="1798364"/>
    <lineage>
        <taxon>Bacteria</taxon>
        <taxon>Candidatus Giovannoniibacteriota</taxon>
    </lineage>
</organism>
<accession>A0A1F5Y026</accession>
<feature type="region of interest" description="Disordered" evidence="1">
    <location>
        <begin position="1"/>
        <end position="73"/>
    </location>
</feature>
<dbReference type="AlphaFoldDB" id="A0A1F5Y026"/>